<evidence type="ECO:0000259" key="1">
    <source>
        <dbReference type="SMART" id="SM01022"/>
    </source>
</evidence>
<dbReference type="InterPro" id="IPR009326">
    <property type="entry name" value="DUF984"/>
</dbReference>
<dbReference type="InterPro" id="IPR007374">
    <property type="entry name" value="ASCH_domain"/>
</dbReference>
<dbReference type="EMBL" id="AJAT01000008">
    <property type="protein sequence ID" value="EOL47602.1"/>
    <property type="molecule type" value="Genomic_DNA"/>
</dbReference>
<dbReference type="eggNOG" id="COG4405">
    <property type="taxonomic scope" value="Bacteria"/>
</dbReference>
<protein>
    <recommendedName>
        <fullName evidence="1">ASCH domain-containing protein</fullName>
    </recommendedName>
</protein>
<dbReference type="AlphaFoldDB" id="R3WJH8"/>
<dbReference type="RefSeq" id="WP_010767278.1">
    <property type="nucleotide sequence ID" value="NZ_ASWE01000004.1"/>
</dbReference>
<feature type="domain" description="ASCH" evidence="1">
    <location>
        <begin position="27"/>
        <end position="150"/>
    </location>
</feature>
<keyword evidence="3" id="KW-1185">Reference proteome</keyword>
<proteinExistence type="predicted"/>
<reference evidence="2 3" key="1">
    <citation type="submission" date="2013-02" db="EMBL/GenBank/DDBJ databases">
        <title>The Genome Sequence of Enterococcus phoeniculicola BAA-412.</title>
        <authorList>
            <consortium name="The Broad Institute Genome Sequencing Platform"/>
            <consortium name="The Broad Institute Genome Sequencing Center for Infectious Disease"/>
            <person name="Earl A.M."/>
            <person name="Gilmore M.S."/>
            <person name="Lebreton F."/>
            <person name="Walker B."/>
            <person name="Young S.K."/>
            <person name="Zeng Q."/>
            <person name="Gargeya S."/>
            <person name="Fitzgerald M."/>
            <person name="Haas B."/>
            <person name="Abouelleil A."/>
            <person name="Alvarado L."/>
            <person name="Arachchi H.M."/>
            <person name="Berlin A.M."/>
            <person name="Chapman S.B."/>
            <person name="Dewar J."/>
            <person name="Goldberg J."/>
            <person name="Griggs A."/>
            <person name="Gujja S."/>
            <person name="Hansen M."/>
            <person name="Howarth C."/>
            <person name="Imamovic A."/>
            <person name="Larimer J."/>
            <person name="McCowan C."/>
            <person name="Murphy C."/>
            <person name="Neiman D."/>
            <person name="Pearson M."/>
            <person name="Priest M."/>
            <person name="Roberts A."/>
            <person name="Saif S."/>
            <person name="Shea T."/>
            <person name="Sisk P."/>
            <person name="Sykes S."/>
            <person name="Wortman J."/>
            <person name="Nusbaum C."/>
            <person name="Birren B."/>
        </authorList>
    </citation>
    <scope>NUCLEOTIDE SEQUENCE [LARGE SCALE GENOMIC DNA]</scope>
    <source>
        <strain evidence="2 3">ATCC BAA-412</strain>
    </source>
</reference>
<dbReference type="SUPFAM" id="SSF88697">
    <property type="entry name" value="PUA domain-like"/>
    <property type="match status" value="1"/>
</dbReference>
<dbReference type="SMART" id="SM01022">
    <property type="entry name" value="ASCH"/>
    <property type="match status" value="1"/>
</dbReference>
<sequence length="151" mass="17682">MHMNQSVKEYWQQFAKQNQLEASYEAWSFGNTPEMADELVQLVIEGTKRATTSAYPLYEIEGEILPKANEYSILLDGNFLPRAIIRTTKVEITAFNKISEEYAYIEGEGDKSLPYWKEEHKRMFDVEMKNHGQIFTEEMLCVCEYFECVHS</sequence>
<dbReference type="STRING" id="154621.RV11_GL000405"/>
<dbReference type="Gene3D" id="3.10.400.10">
    <property type="entry name" value="Sulfate adenylyltransferase"/>
    <property type="match status" value="1"/>
</dbReference>
<comment type="caution">
    <text evidence="2">The sequence shown here is derived from an EMBL/GenBank/DDBJ whole genome shotgun (WGS) entry which is preliminary data.</text>
</comment>
<name>R3WJH8_9ENTE</name>
<dbReference type="PANTHER" id="PTHR39203">
    <property type="entry name" value="CYTOPLASMIC PROTEIN-RELATED"/>
    <property type="match status" value="1"/>
</dbReference>
<gene>
    <name evidence="2" type="ORF">UC3_00605</name>
</gene>
<dbReference type="InterPro" id="IPR015947">
    <property type="entry name" value="PUA-like_sf"/>
</dbReference>
<accession>R3WJH8</accession>
<dbReference type="HOGENOM" id="CLU_102450_0_1_9"/>
<evidence type="ECO:0000313" key="2">
    <source>
        <dbReference type="EMBL" id="EOL47602.1"/>
    </source>
</evidence>
<dbReference type="PATRIC" id="fig|1158610.3.peg.579"/>
<dbReference type="CDD" id="cd06553">
    <property type="entry name" value="ASCH_Ef3133_like"/>
    <property type="match status" value="1"/>
</dbReference>
<organism evidence="2 3">
    <name type="scientific">Enterococcus phoeniculicola ATCC BAA-412</name>
    <dbReference type="NCBI Taxonomy" id="1158610"/>
    <lineage>
        <taxon>Bacteria</taxon>
        <taxon>Bacillati</taxon>
        <taxon>Bacillota</taxon>
        <taxon>Bacilli</taxon>
        <taxon>Lactobacillales</taxon>
        <taxon>Enterococcaceae</taxon>
        <taxon>Enterococcus</taxon>
    </lineage>
</organism>
<dbReference type="Pfam" id="PF04266">
    <property type="entry name" value="ASCH"/>
    <property type="match status" value="1"/>
</dbReference>
<dbReference type="PANTHER" id="PTHR39203:SF1">
    <property type="entry name" value="CYTOPLASMIC PROTEIN"/>
    <property type="match status" value="1"/>
</dbReference>
<evidence type="ECO:0000313" key="3">
    <source>
        <dbReference type="Proteomes" id="UP000013785"/>
    </source>
</evidence>
<dbReference type="Proteomes" id="UP000013785">
    <property type="component" value="Unassembled WGS sequence"/>
</dbReference>
<dbReference type="PIRSF" id="PIRSF021320">
    <property type="entry name" value="DUF984"/>
    <property type="match status" value="1"/>
</dbReference>